<reference evidence="2" key="1">
    <citation type="submission" date="2018-05" db="EMBL/GenBank/DDBJ databases">
        <authorList>
            <person name="Lanie J.A."/>
            <person name="Ng W.-L."/>
            <person name="Kazmierczak K.M."/>
            <person name="Andrzejewski T.M."/>
            <person name="Davidsen T.M."/>
            <person name="Wayne K.J."/>
            <person name="Tettelin H."/>
            <person name="Glass J.I."/>
            <person name="Rusch D."/>
            <person name="Podicherti R."/>
            <person name="Tsui H.-C.T."/>
            <person name="Winkler M.E."/>
        </authorList>
    </citation>
    <scope>NUCLEOTIDE SEQUENCE</scope>
</reference>
<gene>
    <name evidence="2" type="ORF">METZ01_LOCUS329687</name>
</gene>
<evidence type="ECO:0000256" key="1">
    <source>
        <dbReference type="SAM" id="MobiDB-lite"/>
    </source>
</evidence>
<organism evidence="2">
    <name type="scientific">marine metagenome</name>
    <dbReference type="NCBI Taxonomy" id="408172"/>
    <lineage>
        <taxon>unclassified sequences</taxon>
        <taxon>metagenomes</taxon>
        <taxon>ecological metagenomes</taxon>
    </lineage>
</organism>
<feature type="non-terminal residue" evidence="2">
    <location>
        <position position="1"/>
    </location>
</feature>
<feature type="region of interest" description="Disordered" evidence="1">
    <location>
        <begin position="1"/>
        <end position="20"/>
    </location>
</feature>
<evidence type="ECO:0008006" key="3">
    <source>
        <dbReference type="Google" id="ProtNLM"/>
    </source>
</evidence>
<protein>
    <recommendedName>
        <fullName evidence="3">SIS domain-containing protein</fullName>
    </recommendedName>
</protein>
<sequence length="119" mass="12650">VALISRQHSEASKSRHESDKKLHDFADLVLDTGAPVGDAMTTIDGMDTPVSPGSTIGGCMIINALKAEVAHRLVKAGQPPKVLSAAAVVGNERATELFEAAYDEHARRLAKLYENIGND</sequence>
<evidence type="ECO:0000313" key="2">
    <source>
        <dbReference type="EMBL" id="SVC76833.1"/>
    </source>
</evidence>
<dbReference type="Gene3D" id="3.40.50.10490">
    <property type="entry name" value="Glucose-6-phosphate isomerase like protein, domain 1"/>
    <property type="match status" value="1"/>
</dbReference>
<feature type="compositionally biased region" description="Basic and acidic residues" evidence="1">
    <location>
        <begin position="7"/>
        <end position="20"/>
    </location>
</feature>
<accession>A0A382PTV7</accession>
<dbReference type="AlphaFoldDB" id="A0A382PTV7"/>
<name>A0A382PTV7_9ZZZZ</name>
<dbReference type="EMBL" id="UINC01109780">
    <property type="protein sequence ID" value="SVC76833.1"/>
    <property type="molecule type" value="Genomic_DNA"/>
</dbReference>
<proteinExistence type="predicted"/>